<proteinExistence type="predicted"/>
<feature type="compositionally biased region" description="Polar residues" evidence="1">
    <location>
        <begin position="224"/>
        <end position="236"/>
    </location>
</feature>
<feature type="compositionally biased region" description="Low complexity" evidence="1">
    <location>
        <begin position="242"/>
        <end position="257"/>
    </location>
</feature>
<feature type="compositionally biased region" description="Polar residues" evidence="1">
    <location>
        <begin position="578"/>
        <end position="599"/>
    </location>
</feature>
<sequence>MSRRLSHPPATHTTTTLPPFSNLIQHERAEWHRNSASSSIGQSTPSSSPLELRHPHLGDDSGGSSVSSSDDYQYGAWPRQMQPPASLPDFRYRQHIPDTVIEPSLREPYTSRSRSQHNERRSTQCEPDKSTPAQAFGLTRVAPMEQYEPPQTYPPVGSRHYNKHDYIFCPGEAPATAPFLGVRIENKVDTPVTHEYDREHRYTDHYARYNEGTRIDWHCHEPRSSPQWPPNDTSPDSLRHLPIQPQAPVSASSASWPSPSPHEGRSVGWLHHRSTTSAPLSPTHTSPNTSGLGYVPVRHQPPPIETIDAAFTPPSEWTSSASSYGVQVQTGPLPQPPKGTNETCTYPNASSLGHSPSGRDGERDKNGNETYSGFASACTIVDNAQAGVSGSGIGRRSQKGIAAPSVAESGLEVGANTERPVANAPRASSSGTKTTTRPGITESTTEAGVTVEDVRTNRKEVGEVVKDPGGKSKQHAPRRSTKGVKRGSLLMEWAGPEPPVPLPPIKRWGRERRSTKAKTAASKAWRVDVNAVSEVEVDPEAERRGDSTLNIQDTPREPSDHAEIRKSSTKKRKGDNDVQPTSIGTTEEGSRAGGSQTHLPQKPPNRLRRPRKCQFVVDHR</sequence>
<dbReference type="AlphaFoldDB" id="A0A9P6DFA6"/>
<feature type="compositionally biased region" description="Polar residues" evidence="1">
    <location>
        <begin position="426"/>
        <end position="447"/>
    </location>
</feature>
<gene>
    <name evidence="2" type="ORF">BDN71DRAFT_1095044</name>
</gene>
<evidence type="ECO:0000313" key="3">
    <source>
        <dbReference type="Proteomes" id="UP000807025"/>
    </source>
</evidence>
<feature type="compositionally biased region" description="Low complexity" evidence="1">
    <location>
        <begin position="35"/>
        <end position="48"/>
    </location>
</feature>
<feature type="compositionally biased region" description="Low complexity" evidence="1">
    <location>
        <begin position="62"/>
        <end position="71"/>
    </location>
</feature>
<feature type="region of interest" description="Disordered" evidence="1">
    <location>
        <begin position="311"/>
        <end position="370"/>
    </location>
</feature>
<evidence type="ECO:0000256" key="1">
    <source>
        <dbReference type="SAM" id="MobiDB-lite"/>
    </source>
</evidence>
<feature type="region of interest" description="Disordered" evidence="1">
    <location>
        <begin position="1"/>
        <end position="133"/>
    </location>
</feature>
<feature type="compositionally biased region" description="Polar residues" evidence="1">
    <location>
        <begin position="275"/>
        <end position="291"/>
    </location>
</feature>
<feature type="compositionally biased region" description="Polar residues" evidence="1">
    <location>
        <begin position="315"/>
        <end position="354"/>
    </location>
</feature>
<organism evidence="2 3">
    <name type="scientific">Pleurotus eryngii</name>
    <name type="common">Boletus of the steppes</name>
    <dbReference type="NCBI Taxonomy" id="5323"/>
    <lineage>
        <taxon>Eukaryota</taxon>
        <taxon>Fungi</taxon>
        <taxon>Dikarya</taxon>
        <taxon>Basidiomycota</taxon>
        <taxon>Agaricomycotina</taxon>
        <taxon>Agaricomycetes</taxon>
        <taxon>Agaricomycetidae</taxon>
        <taxon>Agaricales</taxon>
        <taxon>Pleurotineae</taxon>
        <taxon>Pleurotaceae</taxon>
        <taxon>Pleurotus</taxon>
    </lineage>
</organism>
<feature type="region of interest" description="Disordered" evidence="1">
    <location>
        <begin position="221"/>
        <end position="298"/>
    </location>
</feature>
<feature type="compositionally biased region" description="Basic and acidic residues" evidence="1">
    <location>
        <begin position="554"/>
        <end position="566"/>
    </location>
</feature>
<dbReference type="EMBL" id="MU154585">
    <property type="protein sequence ID" value="KAF9493450.1"/>
    <property type="molecule type" value="Genomic_DNA"/>
</dbReference>
<protein>
    <submittedName>
        <fullName evidence="2">Uncharacterized protein</fullName>
    </submittedName>
</protein>
<feature type="compositionally biased region" description="Basic and acidic residues" evidence="1">
    <location>
        <begin position="357"/>
        <end position="367"/>
    </location>
</feature>
<feature type="region of interest" description="Disordered" evidence="1">
    <location>
        <begin position="405"/>
        <end position="620"/>
    </location>
</feature>
<accession>A0A9P6DFA6</accession>
<reference evidence="2" key="1">
    <citation type="submission" date="2020-11" db="EMBL/GenBank/DDBJ databases">
        <authorList>
            <consortium name="DOE Joint Genome Institute"/>
            <person name="Ahrendt S."/>
            <person name="Riley R."/>
            <person name="Andreopoulos W."/>
            <person name="Labutti K."/>
            <person name="Pangilinan J."/>
            <person name="Ruiz-Duenas F.J."/>
            <person name="Barrasa J.M."/>
            <person name="Sanchez-Garcia M."/>
            <person name="Camarero S."/>
            <person name="Miyauchi S."/>
            <person name="Serrano A."/>
            <person name="Linde D."/>
            <person name="Babiker R."/>
            <person name="Drula E."/>
            <person name="Ayuso-Fernandez I."/>
            <person name="Pacheco R."/>
            <person name="Padilla G."/>
            <person name="Ferreira P."/>
            <person name="Barriuso J."/>
            <person name="Kellner H."/>
            <person name="Castanera R."/>
            <person name="Alfaro M."/>
            <person name="Ramirez L."/>
            <person name="Pisabarro A.G."/>
            <person name="Kuo A."/>
            <person name="Tritt A."/>
            <person name="Lipzen A."/>
            <person name="He G."/>
            <person name="Yan M."/>
            <person name="Ng V."/>
            <person name="Cullen D."/>
            <person name="Martin F."/>
            <person name="Rosso M.-N."/>
            <person name="Henrissat B."/>
            <person name="Hibbett D."/>
            <person name="Martinez A.T."/>
            <person name="Grigoriev I.V."/>
        </authorList>
    </citation>
    <scope>NUCLEOTIDE SEQUENCE</scope>
    <source>
        <strain evidence="2">ATCC 90797</strain>
    </source>
</reference>
<feature type="compositionally biased region" description="Low complexity" evidence="1">
    <location>
        <begin position="7"/>
        <end position="19"/>
    </location>
</feature>
<keyword evidence="3" id="KW-1185">Reference proteome</keyword>
<comment type="caution">
    <text evidence="2">The sequence shown here is derived from an EMBL/GenBank/DDBJ whole genome shotgun (WGS) entry which is preliminary data.</text>
</comment>
<evidence type="ECO:0000313" key="2">
    <source>
        <dbReference type="EMBL" id="KAF9493450.1"/>
    </source>
</evidence>
<feature type="compositionally biased region" description="Basic and acidic residues" evidence="1">
    <location>
        <begin position="452"/>
        <end position="470"/>
    </location>
</feature>
<feature type="compositionally biased region" description="Basic residues" evidence="1">
    <location>
        <begin position="507"/>
        <end position="516"/>
    </location>
</feature>
<name>A0A9P6DFA6_PLEER</name>
<feature type="compositionally biased region" description="Basic residues" evidence="1">
    <location>
        <begin position="472"/>
        <end position="485"/>
    </location>
</feature>
<feature type="compositionally biased region" description="Basic and acidic residues" evidence="1">
    <location>
        <begin position="116"/>
        <end position="129"/>
    </location>
</feature>
<dbReference type="Proteomes" id="UP000807025">
    <property type="component" value="Unassembled WGS sequence"/>
</dbReference>